<organism evidence="2 3">
    <name type="scientific">Spodoptera litura</name>
    <name type="common">Asian cotton leafworm</name>
    <dbReference type="NCBI Taxonomy" id="69820"/>
    <lineage>
        <taxon>Eukaryota</taxon>
        <taxon>Metazoa</taxon>
        <taxon>Ecdysozoa</taxon>
        <taxon>Arthropoda</taxon>
        <taxon>Hexapoda</taxon>
        <taxon>Insecta</taxon>
        <taxon>Pterygota</taxon>
        <taxon>Neoptera</taxon>
        <taxon>Endopterygota</taxon>
        <taxon>Lepidoptera</taxon>
        <taxon>Glossata</taxon>
        <taxon>Ditrysia</taxon>
        <taxon>Noctuoidea</taxon>
        <taxon>Noctuidae</taxon>
        <taxon>Amphipyrinae</taxon>
        <taxon>Spodoptera</taxon>
    </lineage>
</organism>
<protein>
    <submittedName>
        <fullName evidence="3">Uncharacterized protein LOC111362686</fullName>
    </submittedName>
</protein>
<feature type="region of interest" description="Disordered" evidence="1">
    <location>
        <begin position="1"/>
        <end position="48"/>
    </location>
</feature>
<feature type="compositionally biased region" description="Acidic residues" evidence="1">
    <location>
        <begin position="30"/>
        <end position="48"/>
    </location>
</feature>
<dbReference type="GO" id="GO:0005829">
    <property type="term" value="C:cytosol"/>
    <property type="evidence" value="ECO:0007669"/>
    <property type="project" value="TreeGrafter"/>
</dbReference>
<feature type="compositionally biased region" description="Basic and acidic residues" evidence="1">
    <location>
        <begin position="539"/>
        <end position="561"/>
    </location>
</feature>
<dbReference type="RefSeq" id="XP_022835173.1">
    <property type="nucleotide sequence ID" value="XM_022979405.1"/>
</dbReference>
<dbReference type="PANTHER" id="PTHR23254">
    <property type="entry name" value="EIF4G DOMAIN PROTEIN"/>
    <property type="match status" value="1"/>
</dbReference>
<evidence type="ECO:0000313" key="2">
    <source>
        <dbReference type="Proteomes" id="UP000301870"/>
    </source>
</evidence>
<dbReference type="Proteomes" id="UP000301870">
    <property type="component" value="Unplaced"/>
</dbReference>
<reference evidence="3" key="1">
    <citation type="submission" date="2025-08" db="UniProtKB">
        <authorList>
            <consortium name="RefSeq"/>
        </authorList>
    </citation>
    <scope>IDENTIFICATION</scope>
    <source>
        <strain evidence="3">Ishihara</strain>
        <tissue evidence="3">Whole body</tissue>
    </source>
</reference>
<feature type="region of interest" description="Disordered" evidence="1">
    <location>
        <begin position="502"/>
        <end position="561"/>
    </location>
</feature>
<feature type="compositionally biased region" description="Basic and acidic residues" evidence="1">
    <location>
        <begin position="11"/>
        <end position="29"/>
    </location>
</feature>
<name>A0A9J7J312_SPOLT</name>
<dbReference type="GO" id="GO:0008494">
    <property type="term" value="F:translation activator activity"/>
    <property type="evidence" value="ECO:0007669"/>
    <property type="project" value="TreeGrafter"/>
</dbReference>
<dbReference type="GeneID" id="111362686"/>
<keyword evidence="2" id="KW-1185">Reference proteome</keyword>
<accession>A0A9J7J312</accession>
<evidence type="ECO:0000313" key="3">
    <source>
        <dbReference type="RefSeq" id="XP_022835173.1"/>
    </source>
</evidence>
<gene>
    <name evidence="3" type="primary">LOC111362686</name>
</gene>
<dbReference type="PANTHER" id="PTHR23254:SF18">
    <property type="entry name" value="RE28271P"/>
    <property type="match status" value="1"/>
</dbReference>
<dbReference type="InterPro" id="IPR051367">
    <property type="entry name" value="mRNA_TranslReg/HistoneTransl"/>
</dbReference>
<dbReference type="KEGG" id="sliu:111362686"/>
<proteinExistence type="predicted"/>
<dbReference type="AlphaFoldDB" id="A0A9J7J312"/>
<dbReference type="OrthoDB" id="6484979at2759"/>
<feature type="compositionally biased region" description="Basic and acidic residues" evidence="1">
    <location>
        <begin position="380"/>
        <end position="389"/>
    </location>
</feature>
<evidence type="ECO:0000256" key="1">
    <source>
        <dbReference type="SAM" id="MobiDB-lite"/>
    </source>
</evidence>
<dbReference type="Gene3D" id="1.25.40.180">
    <property type="match status" value="1"/>
</dbReference>
<feature type="compositionally biased region" description="Polar residues" evidence="1">
    <location>
        <begin position="392"/>
        <end position="410"/>
    </location>
</feature>
<sequence length="561" mass="62851">MVLESFVWSEEVEKSTEMGEQPETGRDSVEPEVETPEISETESSGDEEDGALKDLLRVDEQYVPLLTLLEQFSPGEDGIQFNRKLRHFETTVSSVCPDDSRVQQAFATFRAAALLSPETARKLVAVGVSFTRHQRLPLLRGALLNVVMQDTFSKLDLLERSNPLFLINAANLMGDYFAEARLSNGDKLHFLAGPLLQYLRALLAAHDVRAHSSLAAQLMQNGRELLSLLPQEMDELSISIRLRLLSSPPVSATAWLLLSGDLCLNKFLALPNTLQQFYAAHLDLTTAGNVSEVGYGTWKRSPEEDKNKPDATEIADIVSQNISEISLNDEEETKPNLTPIVGAGDGLSGQENPISVSQDTFELWNANVKQRYDLNSWRQPEEKKTERLEFQQGRNSVQSYSERNVSQTPSMPEYRPDASATAAISLHDNEDTKTKLTPKLGVGVRLLRLKALSAKPPLSVSQDTWPGKNNLRKRHDLNTWRQVEAMRGHETKYEQTVLPPAQSCPVPDYRPPNINGKSNRRRIGGKEDGTTAKAAPRRNVTEVPRRAKYWDHDDRCDKHYS</sequence>
<dbReference type="GO" id="GO:0006446">
    <property type="term" value="P:regulation of translational initiation"/>
    <property type="evidence" value="ECO:0007669"/>
    <property type="project" value="TreeGrafter"/>
</dbReference>
<feature type="region of interest" description="Disordered" evidence="1">
    <location>
        <begin position="380"/>
        <end position="415"/>
    </location>
</feature>